<evidence type="ECO:0008006" key="4">
    <source>
        <dbReference type="Google" id="ProtNLM"/>
    </source>
</evidence>
<name>A0ABN9T215_9DINO</name>
<organism evidence="2 3">
    <name type="scientific">Prorocentrum cordatum</name>
    <dbReference type="NCBI Taxonomy" id="2364126"/>
    <lineage>
        <taxon>Eukaryota</taxon>
        <taxon>Sar</taxon>
        <taxon>Alveolata</taxon>
        <taxon>Dinophyceae</taxon>
        <taxon>Prorocentrales</taxon>
        <taxon>Prorocentraceae</taxon>
        <taxon>Prorocentrum</taxon>
    </lineage>
</organism>
<dbReference type="Proteomes" id="UP001189429">
    <property type="component" value="Unassembled WGS sequence"/>
</dbReference>
<dbReference type="SUPFAM" id="SSF53098">
    <property type="entry name" value="Ribonuclease H-like"/>
    <property type="match status" value="1"/>
</dbReference>
<dbReference type="EMBL" id="CAUYUJ010014261">
    <property type="protein sequence ID" value="CAK0839009.1"/>
    <property type="molecule type" value="Genomic_DNA"/>
</dbReference>
<evidence type="ECO:0000256" key="1">
    <source>
        <dbReference type="SAM" id="MobiDB-lite"/>
    </source>
</evidence>
<keyword evidence="3" id="KW-1185">Reference proteome</keyword>
<proteinExistence type="predicted"/>
<accession>A0ABN9T215</accession>
<gene>
    <name evidence="2" type="ORF">PCOR1329_LOCUS34803</name>
</gene>
<evidence type="ECO:0000313" key="2">
    <source>
        <dbReference type="EMBL" id="CAK0839009.1"/>
    </source>
</evidence>
<comment type="caution">
    <text evidence="2">The sequence shown here is derived from an EMBL/GenBank/DDBJ whole genome shotgun (WGS) entry which is preliminary data.</text>
</comment>
<evidence type="ECO:0000313" key="3">
    <source>
        <dbReference type="Proteomes" id="UP001189429"/>
    </source>
</evidence>
<dbReference type="Gene3D" id="3.30.420.10">
    <property type="entry name" value="Ribonuclease H-like superfamily/Ribonuclease H"/>
    <property type="match status" value="1"/>
</dbReference>
<reference evidence="2" key="1">
    <citation type="submission" date="2023-10" db="EMBL/GenBank/DDBJ databases">
        <authorList>
            <person name="Chen Y."/>
            <person name="Shah S."/>
            <person name="Dougan E. K."/>
            <person name="Thang M."/>
            <person name="Chan C."/>
        </authorList>
    </citation>
    <scope>NUCLEOTIDE SEQUENCE [LARGE SCALE GENOMIC DNA]</scope>
</reference>
<dbReference type="InterPro" id="IPR012337">
    <property type="entry name" value="RNaseH-like_sf"/>
</dbReference>
<dbReference type="InterPro" id="IPR036397">
    <property type="entry name" value="RNaseH_sf"/>
</dbReference>
<feature type="region of interest" description="Disordered" evidence="1">
    <location>
        <begin position="326"/>
        <end position="347"/>
    </location>
</feature>
<sequence length="419" mass="46063">MGGKKRVAEQFVATTGSLKEGLQGHGLNLADKTITFTTDFNVTRDVMIELSRRGVKVKAVTEGRDLGCDRAERGATRRQAHAERGRDASQTFGAVGYKLRKMKLKRSKEDASQSPVASLMYGATVHGAWPGKCLTTFLALEGSDPAIFTTRNQLKERFDLWSKSPDLWLGADGNQRRLPEDEAGGDPAGITYALRTDLQGQTWEQAAQHLNGRGAEAGVDTTDLAKHLEYLRTRGKHQEPGECDDLCERGTKEDDFHRTCGNCTARRTQHITDKTTGLVTRAGRGAEEVPAFWQRGLTPKAWTVPPTCETTEQESLIGLSAQEDRLRAPEGDTLTASGDGSEGEYTNDGRYRRCGGGWAILDTQGRTRSFEVKTAKFGPLPGAKQSNNRAELWAVTSCLEATSGKLHYWTDSKVTLRRK</sequence>
<protein>
    <recommendedName>
        <fullName evidence="4">RNase H type-1 domain-containing protein</fullName>
    </recommendedName>
</protein>